<accession>A0ABV7VSY3</accession>
<keyword evidence="1" id="KW-0547">Nucleotide-binding</keyword>
<proteinExistence type="predicted"/>
<dbReference type="SUPFAM" id="SSF46589">
    <property type="entry name" value="tRNA-binding arm"/>
    <property type="match status" value="1"/>
</dbReference>
<dbReference type="InterPro" id="IPR019499">
    <property type="entry name" value="Val-tRNA_synth_tRNA-bd"/>
</dbReference>
<protein>
    <recommendedName>
        <fullName evidence="3">Valyl-tRNA synthetase tRNA-binding arm domain-containing protein</fullName>
    </recommendedName>
</protein>
<evidence type="ECO:0000313" key="5">
    <source>
        <dbReference type="Proteomes" id="UP001595722"/>
    </source>
</evidence>
<dbReference type="InterPro" id="IPR010978">
    <property type="entry name" value="tRNA-bd_arm"/>
</dbReference>
<evidence type="ECO:0000259" key="3">
    <source>
        <dbReference type="Pfam" id="PF10458"/>
    </source>
</evidence>
<evidence type="ECO:0000256" key="2">
    <source>
        <dbReference type="ARBA" id="ARBA00022840"/>
    </source>
</evidence>
<dbReference type="EMBL" id="JBHRYB010000005">
    <property type="protein sequence ID" value="MFC3679866.1"/>
    <property type="molecule type" value="Genomic_DNA"/>
</dbReference>
<name>A0ABV7VSY3_9GAMM</name>
<evidence type="ECO:0000313" key="4">
    <source>
        <dbReference type="EMBL" id="MFC3679866.1"/>
    </source>
</evidence>
<keyword evidence="2" id="KW-0067">ATP-binding</keyword>
<feature type="domain" description="Valyl-tRNA synthetase tRNA-binding arm" evidence="3">
    <location>
        <begin position="13"/>
        <end position="61"/>
    </location>
</feature>
<evidence type="ECO:0000256" key="1">
    <source>
        <dbReference type="ARBA" id="ARBA00022741"/>
    </source>
</evidence>
<organism evidence="4 5">
    <name type="scientific">Bacterioplanoides pacificum</name>
    <dbReference type="NCBI Taxonomy" id="1171596"/>
    <lineage>
        <taxon>Bacteria</taxon>
        <taxon>Pseudomonadati</taxon>
        <taxon>Pseudomonadota</taxon>
        <taxon>Gammaproteobacteria</taxon>
        <taxon>Oceanospirillales</taxon>
        <taxon>Oceanospirillaceae</taxon>
        <taxon>Bacterioplanoides</taxon>
    </lineage>
</organism>
<dbReference type="Gene3D" id="1.10.287.380">
    <property type="entry name" value="Valyl-tRNA synthetase, C-terminal domain"/>
    <property type="match status" value="1"/>
</dbReference>
<keyword evidence="5" id="KW-1185">Reference proteome</keyword>
<gene>
    <name evidence="4" type="ORF">ACFOMG_07045</name>
</gene>
<reference evidence="5" key="1">
    <citation type="journal article" date="2019" name="Int. J. Syst. Evol. Microbiol.">
        <title>The Global Catalogue of Microorganisms (GCM) 10K type strain sequencing project: providing services to taxonomists for standard genome sequencing and annotation.</title>
        <authorList>
            <consortium name="The Broad Institute Genomics Platform"/>
            <consortium name="The Broad Institute Genome Sequencing Center for Infectious Disease"/>
            <person name="Wu L."/>
            <person name="Ma J."/>
        </authorList>
    </citation>
    <scope>NUCLEOTIDE SEQUENCE [LARGE SCALE GENOMIC DNA]</scope>
    <source>
        <strain evidence="5">KCTC 42424</strain>
    </source>
</reference>
<dbReference type="Pfam" id="PF10458">
    <property type="entry name" value="Val_tRNA-synt_C"/>
    <property type="match status" value="1"/>
</dbReference>
<dbReference type="Proteomes" id="UP001595722">
    <property type="component" value="Unassembled WGS sequence"/>
</dbReference>
<comment type="caution">
    <text evidence="4">The sequence shown here is derived from an EMBL/GenBank/DDBJ whole genome shotgun (WGS) entry which is preliminary data.</text>
</comment>
<dbReference type="RefSeq" id="WP_376865662.1">
    <property type="nucleotide sequence ID" value="NZ_JBHRYB010000005.1"/>
</dbReference>
<sequence>MTDTAQTPDRELKIAQLEDEIQRISNKLNNDGFVCKAPAATIEKEKIRLADVERDLQQLLARQ</sequence>
<dbReference type="InterPro" id="IPR037118">
    <property type="entry name" value="Val-tRNA_synth_C_sf"/>
</dbReference>